<dbReference type="EMBL" id="CP037954">
    <property type="protein sequence ID" value="QBO58570.1"/>
    <property type="molecule type" value="Genomic_DNA"/>
</dbReference>
<keyword evidence="1" id="KW-0472">Membrane</keyword>
<accession>A0A4P6ZFZ0</accession>
<evidence type="ECO:0000256" key="1">
    <source>
        <dbReference type="SAM" id="Phobius"/>
    </source>
</evidence>
<gene>
    <name evidence="2" type="ORF">NBC122_01755</name>
</gene>
<dbReference type="AlphaFoldDB" id="A0A4P6ZFZ0"/>
<evidence type="ECO:0008006" key="4">
    <source>
        <dbReference type="Google" id="ProtNLM"/>
    </source>
</evidence>
<keyword evidence="1" id="KW-0812">Transmembrane</keyword>
<keyword evidence="1" id="KW-1133">Transmembrane helix</keyword>
<keyword evidence="3" id="KW-1185">Reference proteome</keyword>
<protein>
    <recommendedName>
        <fullName evidence="4">Polysaccharide deacetylase</fullName>
    </recommendedName>
</protein>
<sequence>MTSFFLFLSSVFKWSFGFFDFAGNVINWILFLVASAIFTYWCYVLVAKLGGDKDKEYFSPTEGNHPYYDPKIYKKESK</sequence>
<dbReference type="OrthoDB" id="1265015at2"/>
<reference evidence="2 3" key="1">
    <citation type="submission" date="2019-03" db="EMBL/GenBank/DDBJ databases">
        <authorList>
            <person name="Kim H."/>
            <person name="Yu S.-M."/>
        </authorList>
    </citation>
    <scope>NUCLEOTIDE SEQUENCE [LARGE SCALE GENOMIC DNA]</scope>
    <source>
        <strain evidence="2 3">NBC122</strain>
    </source>
</reference>
<feature type="transmembrane region" description="Helical" evidence="1">
    <location>
        <begin position="27"/>
        <end position="46"/>
    </location>
</feature>
<proteinExistence type="predicted"/>
<name>A0A4P6ZFZ0_9FLAO</name>
<dbReference type="Proteomes" id="UP000294419">
    <property type="component" value="Chromosome"/>
</dbReference>
<dbReference type="KEGG" id="csal:NBC122_01755"/>
<dbReference type="RefSeq" id="WP_133439988.1">
    <property type="nucleotide sequence ID" value="NZ_CP037954.1"/>
</dbReference>
<organism evidence="2 3">
    <name type="scientific">Chryseobacterium salivictor</name>
    <dbReference type="NCBI Taxonomy" id="2547600"/>
    <lineage>
        <taxon>Bacteria</taxon>
        <taxon>Pseudomonadati</taxon>
        <taxon>Bacteroidota</taxon>
        <taxon>Flavobacteriia</taxon>
        <taxon>Flavobacteriales</taxon>
        <taxon>Weeksellaceae</taxon>
        <taxon>Chryseobacterium group</taxon>
        <taxon>Chryseobacterium</taxon>
    </lineage>
</organism>
<evidence type="ECO:0000313" key="2">
    <source>
        <dbReference type="EMBL" id="QBO58570.1"/>
    </source>
</evidence>
<evidence type="ECO:0000313" key="3">
    <source>
        <dbReference type="Proteomes" id="UP000294419"/>
    </source>
</evidence>